<evidence type="ECO:0008006" key="4">
    <source>
        <dbReference type="Google" id="ProtNLM"/>
    </source>
</evidence>
<accession>A0A9P6NGN2</accession>
<feature type="signal peptide" evidence="1">
    <location>
        <begin position="1"/>
        <end position="21"/>
    </location>
</feature>
<organism evidence="2 3">
    <name type="scientific">Cronartium quercuum f. sp. fusiforme G11</name>
    <dbReference type="NCBI Taxonomy" id="708437"/>
    <lineage>
        <taxon>Eukaryota</taxon>
        <taxon>Fungi</taxon>
        <taxon>Dikarya</taxon>
        <taxon>Basidiomycota</taxon>
        <taxon>Pucciniomycotina</taxon>
        <taxon>Pucciniomycetes</taxon>
        <taxon>Pucciniales</taxon>
        <taxon>Coleosporiaceae</taxon>
        <taxon>Cronartium</taxon>
    </lineage>
</organism>
<dbReference type="AlphaFoldDB" id="A0A9P6NGN2"/>
<proteinExistence type="predicted"/>
<evidence type="ECO:0000313" key="2">
    <source>
        <dbReference type="EMBL" id="KAG0143852.1"/>
    </source>
</evidence>
<keyword evidence="1" id="KW-0732">Signal</keyword>
<gene>
    <name evidence="2" type="ORF">CROQUDRAFT_164637</name>
</gene>
<reference evidence="2" key="1">
    <citation type="submission" date="2013-11" db="EMBL/GenBank/DDBJ databases">
        <title>Genome sequence of the fusiform rust pathogen reveals effectors for host alternation and coevolution with pine.</title>
        <authorList>
            <consortium name="DOE Joint Genome Institute"/>
            <person name="Smith K."/>
            <person name="Pendleton A."/>
            <person name="Kubisiak T."/>
            <person name="Anderson C."/>
            <person name="Salamov A."/>
            <person name="Aerts A."/>
            <person name="Riley R."/>
            <person name="Clum A."/>
            <person name="Lindquist E."/>
            <person name="Ence D."/>
            <person name="Campbell M."/>
            <person name="Kronenberg Z."/>
            <person name="Feau N."/>
            <person name="Dhillon B."/>
            <person name="Hamelin R."/>
            <person name="Burleigh J."/>
            <person name="Smith J."/>
            <person name="Yandell M."/>
            <person name="Nelson C."/>
            <person name="Grigoriev I."/>
            <person name="Davis J."/>
        </authorList>
    </citation>
    <scope>NUCLEOTIDE SEQUENCE</scope>
    <source>
        <strain evidence="2">G11</strain>
    </source>
</reference>
<protein>
    <recommendedName>
        <fullName evidence="4">Secreted protein</fullName>
    </recommendedName>
</protein>
<feature type="chain" id="PRO_5040433205" description="Secreted protein" evidence="1">
    <location>
        <begin position="22"/>
        <end position="78"/>
    </location>
</feature>
<comment type="caution">
    <text evidence="2">The sequence shown here is derived from an EMBL/GenBank/DDBJ whole genome shotgun (WGS) entry which is preliminary data.</text>
</comment>
<dbReference type="EMBL" id="MU167309">
    <property type="protein sequence ID" value="KAG0143852.1"/>
    <property type="molecule type" value="Genomic_DNA"/>
</dbReference>
<keyword evidence="3" id="KW-1185">Reference proteome</keyword>
<dbReference type="Proteomes" id="UP000886653">
    <property type="component" value="Unassembled WGS sequence"/>
</dbReference>
<evidence type="ECO:0000256" key="1">
    <source>
        <dbReference type="SAM" id="SignalP"/>
    </source>
</evidence>
<name>A0A9P6NGN2_9BASI</name>
<sequence length="78" mass="8341">MIPPPKILAILAIFIFSWVQSRPNSGLVAGVRFYCGFTLVDAYCGSIENPALCSSSIASCSDSSTVLYPTCDKPMSCQ</sequence>
<evidence type="ECO:0000313" key="3">
    <source>
        <dbReference type="Proteomes" id="UP000886653"/>
    </source>
</evidence>